<dbReference type="RefSeq" id="WP_259096731.1">
    <property type="nucleotide sequence ID" value="NZ_BAAAZC010000052.1"/>
</dbReference>
<evidence type="ECO:0000259" key="16">
    <source>
        <dbReference type="Pfam" id="PF22461"/>
    </source>
</evidence>
<keyword evidence="7" id="KW-0732">Signal</keyword>
<keyword evidence="14" id="KW-0449">Lipoprotein</keyword>
<evidence type="ECO:0000256" key="6">
    <source>
        <dbReference type="ARBA" id="ARBA00022692"/>
    </source>
</evidence>
<keyword evidence="13" id="KW-0998">Cell outer membrane</keyword>
<comment type="caution">
    <text evidence="17">The sequence shown here is derived from an EMBL/GenBank/DDBJ whole genome shotgun (WGS) entry which is preliminary data.</text>
</comment>
<dbReference type="Pfam" id="PF22461">
    <property type="entry name" value="SLBB_2"/>
    <property type="match status" value="1"/>
</dbReference>
<dbReference type="Proteomes" id="UP001500742">
    <property type="component" value="Unassembled WGS sequence"/>
</dbReference>
<dbReference type="InterPro" id="IPR003715">
    <property type="entry name" value="Poly_export_N"/>
</dbReference>
<evidence type="ECO:0000256" key="9">
    <source>
        <dbReference type="ARBA" id="ARBA00023065"/>
    </source>
</evidence>
<keyword evidence="10" id="KW-0626">Porin</keyword>
<evidence type="ECO:0000256" key="12">
    <source>
        <dbReference type="ARBA" id="ARBA00023139"/>
    </source>
</evidence>
<protein>
    <recommendedName>
        <fullName evidence="19">Soluble ligand binding domain-containing protein</fullName>
    </recommendedName>
</protein>
<proteinExistence type="inferred from homology"/>
<organism evidence="17 18">
    <name type="scientific">Mucilaginibacter dorajii</name>
    <dbReference type="NCBI Taxonomy" id="692994"/>
    <lineage>
        <taxon>Bacteria</taxon>
        <taxon>Pseudomonadati</taxon>
        <taxon>Bacteroidota</taxon>
        <taxon>Sphingobacteriia</taxon>
        <taxon>Sphingobacteriales</taxon>
        <taxon>Sphingobacteriaceae</taxon>
        <taxon>Mucilaginibacter</taxon>
    </lineage>
</organism>
<accession>A0ABP7R9V3</accession>
<keyword evidence="6" id="KW-0812">Transmembrane</keyword>
<evidence type="ECO:0000256" key="2">
    <source>
        <dbReference type="ARBA" id="ARBA00009450"/>
    </source>
</evidence>
<evidence type="ECO:0000256" key="11">
    <source>
        <dbReference type="ARBA" id="ARBA00023136"/>
    </source>
</evidence>
<keyword evidence="9" id="KW-0406">Ion transport</keyword>
<evidence type="ECO:0000259" key="15">
    <source>
        <dbReference type="Pfam" id="PF02563"/>
    </source>
</evidence>
<evidence type="ECO:0000256" key="13">
    <source>
        <dbReference type="ARBA" id="ARBA00023237"/>
    </source>
</evidence>
<evidence type="ECO:0000256" key="3">
    <source>
        <dbReference type="ARBA" id="ARBA00022448"/>
    </source>
</evidence>
<dbReference type="InterPro" id="IPR049712">
    <property type="entry name" value="Poly_export"/>
</dbReference>
<keyword evidence="3" id="KW-0813">Transport</keyword>
<comment type="subcellular location">
    <subcellularLocation>
        <location evidence="1">Cell outer membrane</location>
        <topology evidence="1">Multi-pass membrane protein</topology>
    </subcellularLocation>
</comment>
<keyword evidence="11" id="KW-0472">Membrane</keyword>
<keyword evidence="18" id="KW-1185">Reference proteome</keyword>
<evidence type="ECO:0000313" key="18">
    <source>
        <dbReference type="Proteomes" id="UP001500742"/>
    </source>
</evidence>
<reference evidence="18" key="1">
    <citation type="journal article" date="2019" name="Int. J. Syst. Evol. Microbiol.">
        <title>The Global Catalogue of Microorganisms (GCM) 10K type strain sequencing project: providing services to taxonomists for standard genome sequencing and annotation.</title>
        <authorList>
            <consortium name="The Broad Institute Genomics Platform"/>
            <consortium name="The Broad Institute Genome Sequencing Center for Infectious Disease"/>
            <person name="Wu L."/>
            <person name="Ma J."/>
        </authorList>
    </citation>
    <scope>NUCLEOTIDE SEQUENCE [LARGE SCALE GENOMIC DNA]</scope>
    <source>
        <strain evidence="18">JCM 16601</strain>
    </source>
</reference>
<name>A0ABP7R9V3_9SPHI</name>
<keyword evidence="5" id="KW-0762">Sugar transport</keyword>
<keyword evidence="8" id="KW-0625">Polysaccharide transport</keyword>
<dbReference type="PANTHER" id="PTHR33619">
    <property type="entry name" value="POLYSACCHARIDE EXPORT PROTEIN GFCE-RELATED"/>
    <property type="match status" value="1"/>
</dbReference>
<feature type="domain" description="Polysaccharide export protein N-terminal" evidence="15">
    <location>
        <begin position="54"/>
        <end position="145"/>
    </location>
</feature>
<gene>
    <name evidence="17" type="ORF">GCM10022210_54800</name>
</gene>
<evidence type="ECO:0000256" key="10">
    <source>
        <dbReference type="ARBA" id="ARBA00023114"/>
    </source>
</evidence>
<evidence type="ECO:0000256" key="7">
    <source>
        <dbReference type="ARBA" id="ARBA00022729"/>
    </source>
</evidence>
<sequence length="264" mass="28879">MATKIYLNYIKFICLFSGLIIGFSSCSNKPYQTLFEPNGNITANQPNNFTIAGVYKIKPEDILQVRNLQNIKFILEDVNTSASSSQGSGSNAASQAYPVEQDGTVALPVIGHVAVAGLTRQEASKAIEDMYRKKLIKDPIIEVKIINLKVSVFGEVRSPGNYALVKDKTTLIDVLGQAGGITDKGNEKRVKIIRGGTVNPQVTEINLSELESLTNPAVIMQNDDIVYVGQNKRAVRNDKIQNISTIVQPTLLLLNTVLLLFTLK</sequence>
<dbReference type="EMBL" id="BAAAZC010000052">
    <property type="protein sequence ID" value="GAA3993766.1"/>
    <property type="molecule type" value="Genomic_DNA"/>
</dbReference>
<dbReference type="PROSITE" id="PS51257">
    <property type="entry name" value="PROKAR_LIPOPROTEIN"/>
    <property type="match status" value="1"/>
</dbReference>
<keyword evidence="12" id="KW-0564">Palmitate</keyword>
<evidence type="ECO:0000313" key="17">
    <source>
        <dbReference type="EMBL" id="GAA3993766.1"/>
    </source>
</evidence>
<evidence type="ECO:0000256" key="14">
    <source>
        <dbReference type="ARBA" id="ARBA00023288"/>
    </source>
</evidence>
<dbReference type="PANTHER" id="PTHR33619:SF3">
    <property type="entry name" value="POLYSACCHARIDE EXPORT PROTEIN GFCE-RELATED"/>
    <property type="match status" value="1"/>
</dbReference>
<dbReference type="InterPro" id="IPR054765">
    <property type="entry name" value="SLBB_dom"/>
</dbReference>
<dbReference type="Gene3D" id="3.10.560.10">
    <property type="entry name" value="Outer membrane lipoprotein wza domain like"/>
    <property type="match status" value="1"/>
</dbReference>
<evidence type="ECO:0008006" key="19">
    <source>
        <dbReference type="Google" id="ProtNLM"/>
    </source>
</evidence>
<keyword evidence="4" id="KW-1134">Transmembrane beta strand</keyword>
<evidence type="ECO:0000256" key="8">
    <source>
        <dbReference type="ARBA" id="ARBA00023047"/>
    </source>
</evidence>
<dbReference type="Pfam" id="PF02563">
    <property type="entry name" value="Poly_export"/>
    <property type="match status" value="1"/>
</dbReference>
<feature type="domain" description="SLBB" evidence="16">
    <location>
        <begin position="149"/>
        <end position="228"/>
    </location>
</feature>
<evidence type="ECO:0000256" key="5">
    <source>
        <dbReference type="ARBA" id="ARBA00022597"/>
    </source>
</evidence>
<evidence type="ECO:0000256" key="1">
    <source>
        <dbReference type="ARBA" id="ARBA00004571"/>
    </source>
</evidence>
<comment type="similarity">
    <text evidence="2">Belongs to the BexD/CtrA/VexA family.</text>
</comment>
<evidence type="ECO:0000256" key="4">
    <source>
        <dbReference type="ARBA" id="ARBA00022452"/>
    </source>
</evidence>